<sequence length="375" mass="41467">MTEMDEITSDDGLSRTERREKARRRMLRRRRTTIFALVAVLVIGIGGFAAFTTAGSVVSEIFGDSGDYEGEGGEAVVVTVLPGSSATQVANQLVQEDVIKSARPFLDEIERREVTIQAGDLSLRKQMSAAAAVEAIVNPEALQTIAVPEGFRLSQIEARMIESGMSEDEVVKSLKDKTPGDYGLDVDTPSLEGYLYPATYDIRPGMTPEEMVQEMVDRTKTEIEELDIPLEDVNEVFTLASLVEIEAPGDEEVRRQVARVFLNRISDTSQTNGLLQSDATVHYIFGTRNDASTTAEERESDDPYNTYKHPGLPPGPINSPSRSAVGAAQNPADGDWQYFVATNPDTGETEFAETYSEHQRNVEKYREWLRNRDDG</sequence>
<dbReference type="RefSeq" id="WP_345032184.1">
    <property type="nucleotide sequence ID" value="NZ_BAABGL010000018.1"/>
</dbReference>
<evidence type="ECO:0000256" key="5">
    <source>
        <dbReference type="ARBA" id="ARBA00023239"/>
    </source>
</evidence>
<dbReference type="HAMAP" id="MF_02065">
    <property type="entry name" value="MltG"/>
    <property type="match status" value="1"/>
</dbReference>
<keyword evidence="5 7" id="KW-0456">Lyase</keyword>
<comment type="function">
    <text evidence="7">Functions as a peptidoglycan terminase that cleaves nascent peptidoglycan strands endolytically to terminate their elongation.</text>
</comment>
<dbReference type="EC" id="4.2.2.29" evidence="7"/>
<reference evidence="10" key="1">
    <citation type="journal article" date="2019" name="Int. J. Syst. Evol. Microbiol.">
        <title>The Global Catalogue of Microorganisms (GCM) 10K type strain sequencing project: providing services to taxonomists for standard genome sequencing and annotation.</title>
        <authorList>
            <consortium name="The Broad Institute Genomics Platform"/>
            <consortium name="The Broad Institute Genome Sequencing Center for Infectious Disease"/>
            <person name="Wu L."/>
            <person name="Ma J."/>
        </authorList>
    </citation>
    <scope>NUCLEOTIDE SEQUENCE [LARGE SCALE GENOMIC DNA]</scope>
    <source>
        <strain evidence="10">JCM 17808</strain>
    </source>
</reference>
<gene>
    <name evidence="7 9" type="primary">mltG</name>
    <name evidence="9" type="ORF">GCM10023167_22640</name>
</gene>
<dbReference type="PANTHER" id="PTHR30518">
    <property type="entry name" value="ENDOLYTIC MUREIN TRANSGLYCOSYLASE"/>
    <property type="match status" value="1"/>
</dbReference>
<evidence type="ECO:0000256" key="6">
    <source>
        <dbReference type="ARBA" id="ARBA00023316"/>
    </source>
</evidence>
<feature type="region of interest" description="Disordered" evidence="8">
    <location>
        <begin position="290"/>
        <end position="342"/>
    </location>
</feature>
<evidence type="ECO:0000256" key="2">
    <source>
        <dbReference type="ARBA" id="ARBA00022692"/>
    </source>
</evidence>
<comment type="subcellular location">
    <subcellularLocation>
        <location evidence="7">Cell membrane</location>
        <topology evidence="7">Single-pass membrane protein</topology>
    </subcellularLocation>
</comment>
<evidence type="ECO:0000256" key="8">
    <source>
        <dbReference type="SAM" id="MobiDB-lite"/>
    </source>
</evidence>
<evidence type="ECO:0000256" key="3">
    <source>
        <dbReference type="ARBA" id="ARBA00022989"/>
    </source>
</evidence>
<comment type="caution">
    <text evidence="9">The sequence shown here is derived from an EMBL/GenBank/DDBJ whole genome shotgun (WGS) entry which is preliminary data.</text>
</comment>
<dbReference type="Pfam" id="PF02618">
    <property type="entry name" value="YceG"/>
    <property type="match status" value="1"/>
</dbReference>
<dbReference type="PANTHER" id="PTHR30518:SF2">
    <property type="entry name" value="ENDOLYTIC MUREIN TRANSGLYCOSYLASE"/>
    <property type="match status" value="1"/>
</dbReference>
<evidence type="ECO:0000313" key="9">
    <source>
        <dbReference type="EMBL" id="GAA4393550.1"/>
    </source>
</evidence>
<comment type="catalytic activity">
    <reaction evidence="7">
        <text>a peptidoglycan chain = a peptidoglycan chain with N-acetyl-1,6-anhydromuramyl-[peptide] at the reducing end + a peptidoglycan chain with N-acetylglucosamine at the non-reducing end.</text>
        <dbReference type="EC" id="4.2.2.29"/>
    </reaction>
</comment>
<dbReference type="CDD" id="cd08010">
    <property type="entry name" value="MltG_like"/>
    <property type="match status" value="1"/>
</dbReference>
<accession>A0ABP8JNC0</accession>
<evidence type="ECO:0000256" key="1">
    <source>
        <dbReference type="ARBA" id="ARBA00022475"/>
    </source>
</evidence>
<evidence type="ECO:0000256" key="7">
    <source>
        <dbReference type="HAMAP-Rule" id="MF_02065"/>
    </source>
</evidence>
<keyword evidence="6 7" id="KW-0961">Cell wall biogenesis/degradation</keyword>
<dbReference type="Gene3D" id="3.30.1490.480">
    <property type="entry name" value="Endolytic murein transglycosylase"/>
    <property type="match status" value="1"/>
</dbReference>
<dbReference type="InterPro" id="IPR003770">
    <property type="entry name" value="MLTG-like"/>
</dbReference>
<feature type="site" description="Important for catalytic activity" evidence="7">
    <location>
        <position position="246"/>
    </location>
</feature>
<proteinExistence type="inferred from homology"/>
<keyword evidence="3 7" id="KW-1133">Transmembrane helix</keyword>
<evidence type="ECO:0000313" key="10">
    <source>
        <dbReference type="Proteomes" id="UP001500642"/>
    </source>
</evidence>
<organism evidence="9 10">
    <name type="scientific">Brevibacterium pityocampae</name>
    <dbReference type="NCBI Taxonomy" id="506594"/>
    <lineage>
        <taxon>Bacteria</taxon>
        <taxon>Bacillati</taxon>
        <taxon>Actinomycetota</taxon>
        <taxon>Actinomycetes</taxon>
        <taxon>Micrococcales</taxon>
        <taxon>Brevibacteriaceae</taxon>
        <taxon>Brevibacterium</taxon>
    </lineage>
</organism>
<feature type="transmembrane region" description="Helical" evidence="7">
    <location>
        <begin position="33"/>
        <end position="51"/>
    </location>
</feature>
<dbReference type="Gene3D" id="3.30.160.60">
    <property type="entry name" value="Classic Zinc Finger"/>
    <property type="match status" value="1"/>
</dbReference>
<dbReference type="Proteomes" id="UP001500642">
    <property type="component" value="Unassembled WGS sequence"/>
</dbReference>
<keyword evidence="2 7" id="KW-0812">Transmembrane</keyword>
<name>A0ABP8JNC0_9MICO</name>
<evidence type="ECO:0000256" key="4">
    <source>
        <dbReference type="ARBA" id="ARBA00023136"/>
    </source>
</evidence>
<keyword evidence="4 7" id="KW-0472">Membrane</keyword>
<comment type="similarity">
    <text evidence="7">Belongs to the transglycosylase MltG family.</text>
</comment>
<keyword evidence="1 7" id="KW-1003">Cell membrane</keyword>
<protein>
    <recommendedName>
        <fullName evidence="7">Endolytic murein transglycosylase</fullName>
        <ecNumber evidence="7">4.2.2.29</ecNumber>
    </recommendedName>
    <alternativeName>
        <fullName evidence="7">Peptidoglycan lytic transglycosylase</fullName>
    </alternativeName>
    <alternativeName>
        <fullName evidence="7">Peptidoglycan polymerization terminase</fullName>
    </alternativeName>
</protein>
<dbReference type="NCBIfam" id="TIGR00247">
    <property type="entry name" value="endolytic transglycosylase MltG"/>
    <property type="match status" value="1"/>
</dbReference>
<keyword evidence="10" id="KW-1185">Reference proteome</keyword>
<dbReference type="EMBL" id="BAABGL010000018">
    <property type="protein sequence ID" value="GAA4393550.1"/>
    <property type="molecule type" value="Genomic_DNA"/>
</dbReference>